<protein>
    <recommendedName>
        <fullName evidence="4">6-phosphofructo-2-kinase domain-containing protein</fullName>
    </recommendedName>
</protein>
<feature type="domain" description="6-phosphofructo-2-kinase" evidence="4">
    <location>
        <begin position="21"/>
        <end position="252"/>
    </location>
</feature>
<dbReference type="Pfam" id="PF01591">
    <property type="entry name" value="6PF2K"/>
    <property type="match status" value="1"/>
</dbReference>
<dbReference type="PRINTS" id="PR00991">
    <property type="entry name" value="6PFRUCTKNASE"/>
</dbReference>
<dbReference type="GO" id="GO:0005829">
    <property type="term" value="C:cytosol"/>
    <property type="evidence" value="ECO:0007669"/>
    <property type="project" value="TreeGrafter"/>
</dbReference>
<feature type="compositionally biased region" description="Basic and acidic residues" evidence="3">
    <location>
        <begin position="304"/>
        <end position="329"/>
    </location>
</feature>
<keyword evidence="2" id="KW-0067">ATP-binding</keyword>
<dbReference type="PANTHER" id="PTHR10606:SF32">
    <property type="entry name" value="6-PHOSPHOFRUCTO-2-KINASE 1"/>
    <property type="match status" value="1"/>
</dbReference>
<dbReference type="Proteomes" id="UP000054321">
    <property type="component" value="Unassembled WGS sequence"/>
</dbReference>
<dbReference type="InterPro" id="IPR013078">
    <property type="entry name" value="His_Pase_superF_clade-1"/>
</dbReference>
<feature type="region of interest" description="Disordered" evidence="3">
    <location>
        <begin position="304"/>
        <end position="336"/>
    </location>
</feature>
<dbReference type="InParanoid" id="A0A0C3I229"/>
<dbReference type="GO" id="GO:0006000">
    <property type="term" value="P:fructose metabolic process"/>
    <property type="evidence" value="ECO:0007669"/>
    <property type="project" value="InterPro"/>
</dbReference>
<accession>A0A0C3I229</accession>
<dbReference type="Gene3D" id="3.40.50.300">
    <property type="entry name" value="P-loop containing nucleotide triphosphate hydrolases"/>
    <property type="match status" value="1"/>
</dbReference>
<keyword evidence="6" id="KW-1185">Reference proteome</keyword>
<dbReference type="PANTHER" id="PTHR10606">
    <property type="entry name" value="6-PHOSPHOFRUCTO-2-KINASE/FRUCTOSE-2,6-BISPHOSPHATASE"/>
    <property type="match status" value="1"/>
</dbReference>
<dbReference type="OrthoDB" id="267323at2759"/>
<keyword evidence="1" id="KW-0547">Nucleotide-binding</keyword>
<dbReference type="GO" id="GO:0006003">
    <property type="term" value="P:fructose 2,6-bisphosphate metabolic process"/>
    <property type="evidence" value="ECO:0007669"/>
    <property type="project" value="InterPro"/>
</dbReference>
<dbReference type="GO" id="GO:0003873">
    <property type="term" value="F:6-phosphofructo-2-kinase activity"/>
    <property type="evidence" value="ECO:0007669"/>
    <property type="project" value="InterPro"/>
</dbReference>
<dbReference type="AlphaFoldDB" id="A0A0C3I229"/>
<dbReference type="STRING" id="913774.A0A0C3I229"/>
<dbReference type="Pfam" id="PF00300">
    <property type="entry name" value="His_Phos_1"/>
    <property type="match status" value="1"/>
</dbReference>
<organism evidence="5 6">
    <name type="scientific">Oidiodendron maius (strain Zn)</name>
    <dbReference type="NCBI Taxonomy" id="913774"/>
    <lineage>
        <taxon>Eukaryota</taxon>
        <taxon>Fungi</taxon>
        <taxon>Dikarya</taxon>
        <taxon>Ascomycota</taxon>
        <taxon>Pezizomycotina</taxon>
        <taxon>Leotiomycetes</taxon>
        <taxon>Leotiomycetes incertae sedis</taxon>
        <taxon>Myxotrichaceae</taxon>
        <taxon>Oidiodendron</taxon>
    </lineage>
</organism>
<dbReference type="InterPro" id="IPR003094">
    <property type="entry name" value="6Pfruct_kin"/>
</dbReference>
<dbReference type="InterPro" id="IPR029033">
    <property type="entry name" value="His_PPase_superfam"/>
</dbReference>
<proteinExistence type="predicted"/>
<dbReference type="SUPFAM" id="SSF53254">
    <property type="entry name" value="Phosphoglycerate mutase-like"/>
    <property type="match status" value="1"/>
</dbReference>
<evidence type="ECO:0000256" key="2">
    <source>
        <dbReference type="ARBA" id="ARBA00022840"/>
    </source>
</evidence>
<dbReference type="SUPFAM" id="SSF52540">
    <property type="entry name" value="P-loop containing nucleoside triphosphate hydrolases"/>
    <property type="match status" value="1"/>
</dbReference>
<dbReference type="HOGENOM" id="CLU_006383_3_1_1"/>
<sequence>MASSTSSSLSCTKTIDPSYVAPKLLIIMVGLPARGKSYIVRKLARYLNWLQYESRVFNVGERRRVAAHIERSGEKPVEKCLYPRPFSSSAAFFDPTNPDLVSVRERIALETLEELLDWLSGQESSSVGILDATNSTLKRRQTLLSHIRRKAGTLNEVLLIESCCFDQEILERNFRLKLNGPDYRNQDPDEALKDFRQRVVFYEKSYVPLGEAEEQDKIPYLQTIDVGRKTNTHLIQGFLSTQVVEYMLNFNLSERQIWIFCGGESMDDSVGKIGRRSDLTEDGQRYAASLVSFIHKERERWEQDMQSHRLQNHDSTKLRVSDPAQKEHTLGSQTGKDSPSLLNFCIWTSTMPQAIQTASGFCEERYVKSQMKTLDDLNAGDMAGLTFEEIATLQPAVYAARKQYKLQYRWPGLGGECYLDVIHRLRPIILELERRKDHMLLITHRAVVRVLLSYFLDLRRDDLAEMVIPKNWGFSLEPVSYGIRFGAYSYRPESGTFHLEPNAQSMFFLS</sequence>
<gene>
    <name evidence="5" type="ORF">OIDMADRAFT_107782</name>
</gene>
<name>A0A0C3I229_OIDMZ</name>
<evidence type="ECO:0000259" key="4">
    <source>
        <dbReference type="Pfam" id="PF01591"/>
    </source>
</evidence>
<evidence type="ECO:0000313" key="5">
    <source>
        <dbReference type="EMBL" id="KIN09095.1"/>
    </source>
</evidence>
<evidence type="ECO:0000256" key="1">
    <source>
        <dbReference type="ARBA" id="ARBA00022741"/>
    </source>
</evidence>
<dbReference type="PIRSF" id="PIRSF000709">
    <property type="entry name" value="6PFK_2-Ptase"/>
    <property type="match status" value="1"/>
</dbReference>
<dbReference type="InterPro" id="IPR027417">
    <property type="entry name" value="P-loop_NTPase"/>
</dbReference>
<dbReference type="FunFam" id="3.40.50.300:FF:000644">
    <property type="entry name" value="GpmB, Fructose-2,6-bisphosphatase"/>
    <property type="match status" value="1"/>
</dbReference>
<reference evidence="6" key="2">
    <citation type="submission" date="2015-01" db="EMBL/GenBank/DDBJ databases">
        <title>Evolutionary Origins and Diversification of the Mycorrhizal Mutualists.</title>
        <authorList>
            <consortium name="DOE Joint Genome Institute"/>
            <consortium name="Mycorrhizal Genomics Consortium"/>
            <person name="Kohler A."/>
            <person name="Kuo A."/>
            <person name="Nagy L.G."/>
            <person name="Floudas D."/>
            <person name="Copeland A."/>
            <person name="Barry K.W."/>
            <person name="Cichocki N."/>
            <person name="Veneault-Fourrey C."/>
            <person name="LaButti K."/>
            <person name="Lindquist E.A."/>
            <person name="Lipzen A."/>
            <person name="Lundell T."/>
            <person name="Morin E."/>
            <person name="Murat C."/>
            <person name="Riley R."/>
            <person name="Ohm R."/>
            <person name="Sun H."/>
            <person name="Tunlid A."/>
            <person name="Henrissat B."/>
            <person name="Grigoriev I.V."/>
            <person name="Hibbett D.S."/>
            <person name="Martin F."/>
        </authorList>
    </citation>
    <scope>NUCLEOTIDE SEQUENCE [LARGE SCALE GENOMIC DNA]</scope>
    <source>
        <strain evidence="6">Zn</strain>
    </source>
</reference>
<evidence type="ECO:0000313" key="6">
    <source>
        <dbReference type="Proteomes" id="UP000054321"/>
    </source>
</evidence>
<dbReference type="EMBL" id="KN832870">
    <property type="protein sequence ID" value="KIN09095.1"/>
    <property type="molecule type" value="Genomic_DNA"/>
</dbReference>
<dbReference type="Gene3D" id="3.40.50.1240">
    <property type="entry name" value="Phosphoglycerate mutase-like"/>
    <property type="match status" value="1"/>
</dbReference>
<dbReference type="GO" id="GO:0005524">
    <property type="term" value="F:ATP binding"/>
    <property type="evidence" value="ECO:0007669"/>
    <property type="project" value="UniProtKB-KW"/>
</dbReference>
<reference evidence="5 6" key="1">
    <citation type="submission" date="2014-04" db="EMBL/GenBank/DDBJ databases">
        <authorList>
            <consortium name="DOE Joint Genome Institute"/>
            <person name="Kuo A."/>
            <person name="Martino E."/>
            <person name="Perotto S."/>
            <person name="Kohler A."/>
            <person name="Nagy L.G."/>
            <person name="Floudas D."/>
            <person name="Copeland A."/>
            <person name="Barry K.W."/>
            <person name="Cichocki N."/>
            <person name="Veneault-Fourrey C."/>
            <person name="LaButti K."/>
            <person name="Lindquist E.A."/>
            <person name="Lipzen A."/>
            <person name="Lundell T."/>
            <person name="Morin E."/>
            <person name="Murat C."/>
            <person name="Sun H."/>
            <person name="Tunlid A."/>
            <person name="Henrissat B."/>
            <person name="Grigoriev I.V."/>
            <person name="Hibbett D.S."/>
            <person name="Martin F."/>
            <person name="Nordberg H.P."/>
            <person name="Cantor M.N."/>
            <person name="Hua S.X."/>
        </authorList>
    </citation>
    <scope>NUCLEOTIDE SEQUENCE [LARGE SCALE GENOMIC DNA]</scope>
    <source>
        <strain evidence="5 6">Zn</strain>
    </source>
</reference>
<evidence type="ECO:0000256" key="3">
    <source>
        <dbReference type="SAM" id="MobiDB-lite"/>
    </source>
</evidence>
<dbReference type="InterPro" id="IPR013079">
    <property type="entry name" value="6Phosfructo_kin"/>
</dbReference>